<dbReference type="EMBL" id="WIGM01000123">
    <property type="protein sequence ID" value="KAF6838800.1"/>
    <property type="molecule type" value="Genomic_DNA"/>
</dbReference>
<organism evidence="2 3">
    <name type="scientific">Colletotrichum musicola</name>
    <dbReference type="NCBI Taxonomy" id="2175873"/>
    <lineage>
        <taxon>Eukaryota</taxon>
        <taxon>Fungi</taxon>
        <taxon>Dikarya</taxon>
        <taxon>Ascomycota</taxon>
        <taxon>Pezizomycotina</taxon>
        <taxon>Sordariomycetes</taxon>
        <taxon>Hypocreomycetidae</taxon>
        <taxon>Glomerellales</taxon>
        <taxon>Glomerellaceae</taxon>
        <taxon>Colletotrichum</taxon>
        <taxon>Colletotrichum orchidearum species complex</taxon>
    </lineage>
</organism>
<proteinExistence type="predicted"/>
<keyword evidence="1" id="KW-1133">Transmembrane helix</keyword>
<evidence type="ECO:0000313" key="3">
    <source>
        <dbReference type="Proteomes" id="UP000639643"/>
    </source>
</evidence>
<sequence length="323" mass="35599">MGSDNGTLKNYPVGRCQDPHAPAARLLYYNYDADKNLTSANCSLTTTYVQVRVECLGWDCKPTAIRQSALPSNPSRNFTYLDGCNNLGVKFTNDIYFFNLLKTLTDTFGAEPFQPSILQAYLVRPELGLSVTALWGIPPVRTAGNGLFSTRLGQILNTYWMAAVGVDALFLGHPADYNNTKHLEYAASRRPPHRSNVYNFSETQATVHTQVRILRYDKGWMGVLVVAVLILLFATVVGIVLDLQIWVGRLLMKVSTLTRSNPNIWVPAGGGALSDEARGKLLADIKVRFGDVKTEDGVDDLVIGDCAETGGHVSTFTKRKLYT</sequence>
<comment type="caution">
    <text evidence="2">The sequence shown here is derived from an EMBL/GenBank/DDBJ whole genome shotgun (WGS) entry which is preliminary data.</text>
</comment>
<accession>A0A8H6KWW3</accession>
<dbReference type="OrthoDB" id="3692311at2759"/>
<keyword evidence="1" id="KW-0472">Membrane</keyword>
<gene>
    <name evidence="2" type="ORF">CMUS01_04498</name>
</gene>
<evidence type="ECO:0000256" key="1">
    <source>
        <dbReference type="SAM" id="Phobius"/>
    </source>
</evidence>
<keyword evidence="1" id="KW-0812">Transmembrane</keyword>
<dbReference type="AlphaFoldDB" id="A0A8H6KWW3"/>
<protein>
    <submittedName>
        <fullName evidence="2">Uncharacterized protein</fullName>
    </submittedName>
</protein>
<evidence type="ECO:0000313" key="2">
    <source>
        <dbReference type="EMBL" id="KAF6838800.1"/>
    </source>
</evidence>
<name>A0A8H6KWW3_9PEZI</name>
<feature type="transmembrane region" description="Helical" evidence="1">
    <location>
        <begin position="220"/>
        <end position="243"/>
    </location>
</feature>
<keyword evidence="3" id="KW-1185">Reference proteome</keyword>
<dbReference type="Proteomes" id="UP000639643">
    <property type="component" value="Unassembled WGS sequence"/>
</dbReference>
<reference evidence="2" key="1">
    <citation type="journal article" date="2020" name="Phytopathology">
        <title>Genome Sequence Resources of Colletotrichum truncatum, C. plurivorum, C. musicola, and C. sojae: Four Species Pathogenic to Soybean (Glycine max).</title>
        <authorList>
            <person name="Rogerio F."/>
            <person name="Boufleur T.R."/>
            <person name="Ciampi-Guillardi M."/>
            <person name="Sukno S.A."/>
            <person name="Thon M.R."/>
            <person name="Massola Junior N.S."/>
            <person name="Baroncelli R."/>
        </authorList>
    </citation>
    <scope>NUCLEOTIDE SEQUENCE</scope>
    <source>
        <strain evidence="2">LFN0074</strain>
    </source>
</reference>